<evidence type="ECO:0000256" key="1">
    <source>
        <dbReference type="ARBA" id="ARBA00004651"/>
    </source>
</evidence>
<protein>
    <submittedName>
        <fullName evidence="8">Na+/H+ antiporter NhaC</fullName>
    </submittedName>
</protein>
<keyword evidence="4 6" id="KW-1133">Transmembrane helix</keyword>
<feature type="transmembrane region" description="Helical" evidence="6">
    <location>
        <begin position="37"/>
        <end position="56"/>
    </location>
</feature>
<reference evidence="8 9" key="1">
    <citation type="submission" date="2021-03" db="EMBL/GenBank/DDBJ databases">
        <title>Genomic Encyclopedia of Type Strains, Phase IV (KMG-IV): sequencing the most valuable type-strain genomes for metagenomic binning, comparative biology and taxonomic classification.</title>
        <authorList>
            <person name="Goeker M."/>
        </authorList>
    </citation>
    <scope>NUCLEOTIDE SEQUENCE [LARGE SCALE GENOMIC DNA]</scope>
    <source>
        <strain evidence="8 9">DSM 1289</strain>
    </source>
</reference>
<feature type="transmembrane region" description="Helical" evidence="6">
    <location>
        <begin position="521"/>
        <end position="537"/>
    </location>
</feature>
<feature type="transmembrane region" description="Helical" evidence="6">
    <location>
        <begin position="63"/>
        <end position="86"/>
    </location>
</feature>
<name>A0ABS4E8J8_9FIRM</name>
<gene>
    <name evidence="8" type="ORF">J2Z43_000649</name>
</gene>
<keyword evidence="9" id="KW-1185">Reference proteome</keyword>
<evidence type="ECO:0000256" key="3">
    <source>
        <dbReference type="ARBA" id="ARBA00022692"/>
    </source>
</evidence>
<dbReference type="PANTHER" id="PTHR43478">
    <property type="entry name" value="NA+/H+ ANTIPORTER-RELATED"/>
    <property type="match status" value="1"/>
</dbReference>
<proteinExistence type="predicted"/>
<dbReference type="PANTHER" id="PTHR43478:SF1">
    <property type="entry name" value="NA+_H+ ANTIPORTER NHAC-LIKE C-TERMINAL DOMAIN-CONTAINING PROTEIN"/>
    <property type="match status" value="1"/>
</dbReference>
<feature type="transmembrane region" description="Helical" evidence="6">
    <location>
        <begin position="394"/>
        <end position="411"/>
    </location>
</feature>
<dbReference type="InterPro" id="IPR018461">
    <property type="entry name" value="Na/H_Antiport_NhaC-like_C"/>
</dbReference>
<feature type="domain" description="Na+/H+ antiporter NhaC-like C-terminal" evidence="7">
    <location>
        <begin position="201"/>
        <end position="531"/>
    </location>
</feature>
<keyword evidence="2" id="KW-1003">Cell membrane</keyword>
<feature type="transmembrane region" description="Helical" evidence="6">
    <location>
        <begin position="236"/>
        <end position="254"/>
    </location>
</feature>
<feature type="transmembrane region" description="Helical" evidence="6">
    <location>
        <begin position="431"/>
        <end position="463"/>
    </location>
</feature>
<feature type="transmembrane region" description="Helical" evidence="6">
    <location>
        <begin position="7"/>
        <end position="25"/>
    </location>
</feature>
<evidence type="ECO:0000313" key="8">
    <source>
        <dbReference type="EMBL" id="MBP1854259.1"/>
    </source>
</evidence>
<comment type="caution">
    <text evidence="8">The sequence shown here is derived from an EMBL/GenBank/DDBJ whole genome shotgun (WGS) entry which is preliminary data.</text>
</comment>
<organism evidence="8 9">
    <name type="scientific">Metaclostridioides mangenotii</name>
    <dbReference type="NCBI Taxonomy" id="1540"/>
    <lineage>
        <taxon>Bacteria</taxon>
        <taxon>Bacillati</taxon>
        <taxon>Bacillota</taxon>
        <taxon>Clostridia</taxon>
        <taxon>Peptostreptococcales</taxon>
        <taxon>Peptostreptococcaceae</taxon>
        <taxon>Metaclostridioides</taxon>
    </lineage>
</organism>
<dbReference type="EMBL" id="JAGGJX010000001">
    <property type="protein sequence ID" value="MBP1854259.1"/>
    <property type="molecule type" value="Genomic_DNA"/>
</dbReference>
<feature type="transmembrane region" description="Helical" evidence="6">
    <location>
        <begin position="543"/>
        <end position="562"/>
    </location>
</feature>
<dbReference type="RefSeq" id="WP_209455803.1">
    <property type="nucleotide sequence ID" value="NZ_BAAACS010000017.1"/>
</dbReference>
<evidence type="ECO:0000256" key="2">
    <source>
        <dbReference type="ARBA" id="ARBA00022475"/>
    </source>
</evidence>
<dbReference type="Proteomes" id="UP000767291">
    <property type="component" value="Unassembled WGS sequence"/>
</dbReference>
<feature type="transmembrane region" description="Helical" evidence="6">
    <location>
        <begin position="355"/>
        <end position="373"/>
    </location>
</feature>
<feature type="transmembrane region" description="Helical" evidence="6">
    <location>
        <begin position="296"/>
        <end position="316"/>
    </location>
</feature>
<keyword evidence="5 6" id="KW-0472">Membrane</keyword>
<evidence type="ECO:0000313" key="9">
    <source>
        <dbReference type="Proteomes" id="UP000767291"/>
    </source>
</evidence>
<sequence length="580" mass="62422">MRNKKLYTILTTIIIFTMFTIIGFAEEVDVALINSQKYGVLTLIPPLVAIVLAFMTKNVVISLMIGIMSGSFILQISGNNVLIAFIKSFLDLVNRSVESLSDPWNAGIILQVLAIGGVINLVAKMGGARAIAELLANKAKTARGTQLITWFLGLLVFFDDYANSLIVGPIMRPVSDKMKISREKLAFIIDSTAAPVAGLAIISTWIGLEVGLINDAFNSIGIQVDAFGVFIQTIPFRFYNILVLVFIVISAVLLKEFGPMRDAEIRARRLEKSDVELATSKEEDDLAPKEGVKLSIWNAIIPIGTLVVVALISFYYSGYTEIMASDDTVLINILNNSPYSFSAIKETFSASNASLALFQSAFIASIVAIVMAVSKRIFNVSEAIDVWVDGMKTLVITGVILILAWSLSSIIKELGTAKFLIKLLSGSLPNFLLPSLIFILGAIISFATGTAYGTMGILMPLAIPLSYSMNPEMTYILASTSAVLTGAIFGDHCSPISDTTILSSMGAGCNHIDHVKTQMPYALFTAVISVVFGYIPVGLGLPVYIVLPVAIVAVFAGIQILGKKVDVNDGVEDTTESIKI</sequence>
<accession>A0ABS4E8J8</accession>
<evidence type="ECO:0000256" key="4">
    <source>
        <dbReference type="ARBA" id="ARBA00022989"/>
    </source>
</evidence>
<dbReference type="Pfam" id="PF03553">
    <property type="entry name" value="Na_H_antiporter"/>
    <property type="match status" value="1"/>
</dbReference>
<keyword evidence="3 6" id="KW-0812">Transmembrane</keyword>
<comment type="subcellular location">
    <subcellularLocation>
        <location evidence="1">Cell membrane</location>
        <topology evidence="1">Multi-pass membrane protein</topology>
    </subcellularLocation>
</comment>
<feature type="transmembrane region" description="Helical" evidence="6">
    <location>
        <begin position="185"/>
        <end position="208"/>
    </location>
</feature>
<evidence type="ECO:0000256" key="6">
    <source>
        <dbReference type="SAM" id="Phobius"/>
    </source>
</evidence>
<evidence type="ECO:0000259" key="7">
    <source>
        <dbReference type="Pfam" id="PF03553"/>
    </source>
</evidence>
<evidence type="ECO:0000256" key="5">
    <source>
        <dbReference type="ARBA" id="ARBA00023136"/>
    </source>
</evidence>
<feature type="transmembrane region" description="Helical" evidence="6">
    <location>
        <begin position="106"/>
        <end position="123"/>
    </location>
</feature>